<dbReference type="EMBL" id="JH000058">
    <property type="protein sequence ID" value="EGW06180.1"/>
    <property type="molecule type" value="Genomic_DNA"/>
</dbReference>
<evidence type="ECO:0000256" key="1">
    <source>
        <dbReference type="SAM" id="MobiDB-lite"/>
    </source>
</evidence>
<name>G3GX83_CRIGR</name>
<dbReference type="InParanoid" id="G3GX83"/>
<feature type="region of interest" description="Disordered" evidence="1">
    <location>
        <begin position="1"/>
        <end position="52"/>
    </location>
</feature>
<dbReference type="AlphaFoldDB" id="G3GX83"/>
<dbReference type="Proteomes" id="UP000001075">
    <property type="component" value="Unassembled WGS sequence"/>
</dbReference>
<gene>
    <name evidence="2" type="ORF">I79_002318</name>
</gene>
<proteinExistence type="predicted"/>
<organism evidence="2 3">
    <name type="scientific">Cricetulus griseus</name>
    <name type="common">Chinese hamster</name>
    <name type="synonym">Cricetulus barabensis griseus</name>
    <dbReference type="NCBI Taxonomy" id="10029"/>
    <lineage>
        <taxon>Eukaryota</taxon>
        <taxon>Metazoa</taxon>
        <taxon>Chordata</taxon>
        <taxon>Craniata</taxon>
        <taxon>Vertebrata</taxon>
        <taxon>Euteleostomi</taxon>
        <taxon>Mammalia</taxon>
        <taxon>Eutheria</taxon>
        <taxon>Euarchontoglires</taxon>
        <taxon>Glires</taxon>
        <taxon>Rodentia</taxon>
        <taxon>Myomorpha</taxon>
        <taxon>Muroidea</taxon>
        <taxon>Cricetidae</taxon>
        <taxon>Cricetinae</taxon>
        <taxon>Cricetulus</taxon>
    </lineage>
</organism>
<sequence length="52" mass="5924">MHSGGRGRWISVSQDQPGLQELVPGQPPKPQRNPVSKNKNKNYACESQYWED</sequence>
<evidence type="ECO:0000313" key="3">
    <source>
        <dbReference type="Proteomes" id="UP000001075"/>
    </source>
</evidence>
<accession>G3GX83</accession>
<protein>
    <submittedName>
        <fullName evidence="2">Uncharacterized protein</fullName>
    </submittedName>
</protein>
<evidence type="ECO:0000313" key="2">
    <source>
        <dbReference type="EMBL" id="EGW06180.1"/>
    </source>
</evidence>
<reference evidence="3" key="1">
    <citation type="journal article" date="2011" name="Nat. Biotechnol.">
        <title>The genomic sequence of the Chinese hamster ovary (CHO)-K1 cell line.</title>
        <authorList>
            <person name="Xu X."/>
            <person name="Nagarajan H."/>
            <person name="Lewis N.E."/>
            <person name="Pan S."/>
            <person name="Cai Z."/>
            <person name="Liu X."/>
            <person name="Chen W."/>
            <person name="Xie M."/>
            <person name="Wang W."/>
            <person name="Hammond S."/>
            <person name="Andersen M.R."/>
            <person name="Neff N."/>
            <person name="Passarelli B."/>
            <person name="Koh W."/>
            <person name="Fan H.C."/>
            <person name="Wang J."/>
            <person name="Gui Y."/>
            <person name="Lee K.H."/>
            <person name="Betenbaugh M.J."/>
            <person name="Quake S.R."/>
            <person name="Famili I."/>
            <person name="Palsson B.O."/>
            <person name="Wang J."/>
        </authorList>
    </citation>
    <scope>NUCLEOTIDE SEQUENCE [LARGE SCALE GENOMIC DNA]</scope>
    <source>
        <strain evidence="3">CHO K1 cell line</strain>
    </source>
</reference>